<dbReference type="OrthoDB" id="2587776at2"/>
<dbReference type="InterPro" id="IPR051532">
    <property type="entry name" value="Ester_Hydrolysis_Enzymes"/>
</dbReference>
<dbReference type="Gene3D" id="3.40.50.1110">
    <property type="entry name" value="SGNH hydrolase"/>
    <property type="match status" value="1"/>
</dbReference>
<evidence type="ECO:0000259" key="1">
    <source>
        <dbReference type="Pfam" id="PF13472"/>
    </source>
</evidence>
<dbReference type="Pfam" id="PF13385">
    <property type="entry name" value="Laminin_G_3"/>
    <property type="match status" value="1"/>
</dbReference>
<dbReference type="Gene3D" id="2.60.120.200">
    <property type="match status" value="1"/>
</dbReference>
<evidence type="ECO:0000313" key="2">
    <source>
        <dbReference type="EMBL" id="CDQ39559.1"/>
    </source>
</evidence>
<dbReference type="PANTHER" id="PTHR30383:SF5">
    <property type="entry name" value="SGNH HYDROLASE-TYPE ESTERASE DOMAIN-CONTAINING PROTEIN"/>
    <property type="match status" value="1"/>
</dbReference>
<dbReference type="EMBL" id="CCDP010000001">
    <property type="protein sequence ID" value="CDQ39559.1"/>
    <property type="molecule type" value="Genomic_DNA"/>
</dbReference>
<dbReference type="InterPro" id="IPR013320">
    <property type="entry name" value="ConA-like_dom_sf"/>
</dbReference>
<dbReference type="Pfam" id="PF13472">
    <property type="entry name" value="Lipase_GDSL_2"/>
    <property type="match status" value="1"/>
</dbReference>
<dbReference type="STRING" id="1462526.BN990_01864"/>
<dbReference type="eggNOG" id="COG2755">
    <property type="taxonomic scope" value="Bacteria"/>
</dbReference>
<feature type="domain" description="SGNH hydrolase-type esterase" evidence="1">
    <location>
        <begin position="179"/>
        <end position="350"/>
    </location>
</feature>
<reference evidence="3" key="2">
    <citation type="submission" date="2014-05" db="EMBL/GenBank/DDBJ databases">
        <title>Draft genome sequence of Virgibacillus massiliensis Vm-5.</title>
        <authorList>
            <person name="Khelaifia S."/>
            <person name="Croce O."/>
            <person name="Lagier J.C."/>
            <person name="Raoult D."/>
        </authorList>
    </citation>
    <scope>NUCLEOTIDE SEQUENCE [LARGE SCALE GENOMIC DNA]</scope>
    <source>
        <strain evidence="3">Vm-5</strain>
    </source>
</reference>
<dbReference type="InterPro" id="IPR036514">
    <property type="entry name" value="SGNH_hydro_sf"/>
</dbReference>
<dbReference type="InterPro" id="IPR013830">
    <property type="entry name" value="SGNH_hydro"/>
</dbReference>
<dbReference type="GO" id="GO:0004622">
    <property type="term" value="F:phosphatidylcholine lysophospholipase activity"/>
    <property type="evidence" value="ECO:0007669"/>
    <property type="project" value="TreeGrafter"/>
</dbReference>
<dbReference type="RefSeq" id="WP_038243609.1">
    <property type="nucleotide sequence ID" value="NZ_BNER01000002.1"/>
</dbReference>
<sequence>MAQKEVLTIWDRENRNNLEHNFNELFGEMGNIVETISEEAVQQIIDSAKINWLEPVTTKAELPSTANIGDAIMVSDNGEGVAEVYRYSGSDWELIQQFDPTAINELDKRITLQLETKADDQDIIDANLRIDEIPISEYKIETTTGRDWSTQTNELRYTLNSEKVTFQTPTDQHNKKIVIFGSSTAEGFYGTEGNSWWEKLRDSLNTEGWEILQRSLSGDDTSGGISRFHKDVIPYNPDICIIAFTLGNEGMNSEQTLPEKEATLEQFKANILTIAATCKQHGIFPIIADQFPTKRYNAEIYRLAAELNKEIDRLGFMTINFKGAIDAILPNGVPLNLAMHDDLHPNDAGHNSMFKSIPLDMFKYISAQRKVMKIEENQGFISTPDLDAGIAVRPIEYVPQDTFETFTMFFRLRANQAVELQRTWAGIGDELRISNQDSANHELDLRGGGMSGPIISDVGLDDLDWHSICVTFSGISKAIKFYIDGNLIGADTSETLTVPQITLAGRSDGVIGKNASFKDFAVYKSRLSDEQVKDLHNGIYSIGSLHVFAPFSDQPSLDKRMLNLAPTGEYVRINTGQLIGS</sequence>
<dbReference type="SUPFAM" id="SSF49899">
    <property type="entry name" value="Concanavalin A-like lectins/glucanases"/>
    <property type="match status" value="1"/>
</dbReference>
<evidence type="ECO:0000313" key="3">
    <source>
        <dbReference type="Proteomes" id="UP000028875"/>
    </source>
</evidence>
<name>A0A024QAQ0_9BACI</name>
<organism evidence="2 3">
    <name type="scientific">Virgibacillus massiliensis</name>
    <dbReference type="NCBI Taxonomy" id="1462526"/>
    <lineage>
        <taxon>Bacteria</taxon>
        <taxon>Bacillati</taxon>
        <taxon>Bacillota</taxon>
        <taxon>Bacilli</taxon>
        <taxon>Bacillales</taxon>
        <taxon>Bacillaceae</taxon>
        <taxon>Virgibacillus</taxon>
    </lineage>
</organism>
<dbReference type="Proteomes" id="UP000028875">
    <property type="component" value="Unassembled WGS sequence"/>
</dbReference>
<accession>A0A024QAQ0</accession>
<dbReference type="AlphaFoldDB" id="A0A024QAQ0"/>
<dbReference type="SUPFAM" id="SSF52266">
    <property type="entry name" value="SGNH hydrolase"/>
    <property type="match status" value="1"/>
</dbReference>
<keyword evidence="3" id="KW-1185">Reference proteome</keyword>
<dbReference type="PANTHER" id="PTHR30383">
    <property type="entry name" value="THIOESTERASE 1/PROTEASE 1/LYSOPHOSPHOLIPASE L1"/>
    <property type="match status" value="1"/>
</dbReference>
<proteinExistence type="predicted"/>
<comment type="caution">
    <text evidence="2">The sequence shown here is derived from an EMBL/GenBank/DDBJ whole genome shotgun (WGS) entry which is preliminary data.</text>
</comment>
<gene>
    <name evidence="2" type="ORF">BN990_01864</name>
</gene>
<reference evidence="2 3" key="1">
    <citation type="submission" date="2014-03" db="EMBL/GenBank/DDBJ databases">
        <authorList>
            <person name="Urmite Genomes U."/>
        </authorList>
    </citation>
    <scope>NUCLEOTIDE SEQUENCE [LARGE SCALE GENOMIC DNA]</scope>
    <source>
        <strain evidence="2 3">Vm-5</strain>
    </source>
</reference>
<protein>
    <recommendedName>
        <fullName evidence="1">SGNH hydrolase-type esterase domain-containing protein</fullName>
    </recommendedName>
</protein>